<evidence type="ECO:0000313" key="1">
    <source>
        <dbReference type="EMBL" id="GBM19293.1"/>
    </source>
</evidence>
<comment type="caution">
    <text evidence="1">The sequence shown here is derived from an EMBL/GenBank/DDBJ whole genome shotgun (WGS) entry which is preliminary data.</text>
</comment>
<proteinExistence type="predicted"/>
<gene>
    <name evidence="1" type="ORF">AVEN_268189_1</name>
    <name evidence="2" type="ORF">AVEN_43900_1</name>
</gene>
<dbReference type="EMBL" id="BGPR01090424">
    <property type="protein sequence ID" value="GBM19300.1"/>
    <property type="molecule type" value="Genomic_DNA"/>
</dbReference>
<sequence length="59" mass="6578">MSGQSRVRETIGPIKPVSIAAIKGKSVSFYDEAEKERAIFLLPTQAFHGPSSYRFEEYG</sequence>
<accession>A0A4Y2DR17</accession>
<keyword evidence="3" id="KW-1185">Reference proteome</keyword>
<evidence type="ECO:0000313" key="3">
    <source>
        <dbReference type="Proteomes" id="UP000499080"/>
    </source>
</evidence>
<dbReference type="AlphaFoldDB" id="A0A4Y2DR17"/>
<dbReference type="Proteomes" id="UP000499080">
    <property type="component" value="Unassembled WGS sequence"/>
</dbReference>
<evidence type="ECO:0000313" key="2">
    <source>
        <dbReference type="EMBL" id="GBM19300.1"/>
    </source>
</evidence>
<reference evidence="1 3" key="1">
    <citation type="journal article" date="2019" name="Sci. Rep.">
        <title>Orb-weaving spider Araneus ventricosus genome elucidates the spidroin gene catalogue.</title>
        <authorList>
            <person name="Kono N."/>
            <person name="Nakamura H."/>
            <person name="Ohtoshi R."/>
            <person name="Moran D.A.P."/>
            <person name="Shinohara A."/>
            <person name="Yoshida Y."/>
            <person name="Fujiwara M."/>
            <person name="Mori M."/>
            <person name="Tomita M."/>
            <person name="Arakawa K."/>
        </authorList>
    </citation>
    <scope>NUCLEOTIDE SEQUENCE [LARGE SCALE GENOMIC DNA]</scope>
</reference>
<name>A0A4Y2DR17_ARAVE</name>
<dbReference type="EMBL" id="BGPR01090422">
    <property type="protein sequence ID" value="GBM19293.1"/>
    <property type="molecule type" value="Genomic_DNA"/>
</dbReference>
<protein>
    <submittedName>
        <fullName evidence="1">Uncharacterized protein</fullName>
    </submittedName>
</protein>
<organism evidence="1 3">
    <name type="scientific">Araneus ventricosus</name>
    <name type="common">Orbweaver spider</name>
    <name type="synonym">Epeira ventricosa</name>
    <dbReference type="NCBI Taxonomy" id="182803"/>
    <lineage>
        <taxon>Eukaryota</taxon>
        <taxon>Metazoa</taxon>
        <taxon>Ecdysozoa</taxon>
        <taxon>Arthropoda</taxon>
        <taxon>Chelicerata</taxon>
        <taxon>Arachnida</taxon>
        <taxon>Araneae</taxon>
        <taxon>Araneomorphae</taxon>
        <taxon>Entelegynae</taxon>
        <taxon>Araneoidea</taxon>
        <taxon>Araneidae</taxon>
        <taxon>Araneus</taxon>
    </lineage>
</organism>
<feature type="non-terminal residue" evidence="1">
    <location>
        <position position="59"/>
    </location>
</feature>